<evidence type="ECO:0000313" key="2">
    <source>
        <dbReference type="EMBL" id="MFD1411898.1"/>
    </source>
</evidence>
<feature type="region of interest" description="Disordered" evidence="1">
    <location>
        <begin position="49"/>
        <end position="74"/>
    </location>
</feature>
<keyword evidence="3" id="KW-1185">Reference proteome</keyword>
<sequence length="74" mass="8500">MFSFKRKKPTTAQDFDFAKMMAHVRENPQHLEQVQAHYKAYYHQYPKKSNATIAPTTKPAQHSNDSSSVNSSTN</sequence>
<feature type="compositionally biased region" description="Polar residues" evidence="1">
    <location>
        <begin position="49"/>
        <end position="62"/>
    </location>
</feature>
<accession>A0ABW4BPY4</accession>
<evidence type="ECO:0000313" key="3">
    <source>
        <dbReference type="Proteomes" id="UP001597191"/>
    </source>
</evidence>
<dbReference type="EMBL" id="JBHTOH010000089">
    <property type="protein sequence ID" value="MFD1411898.1"/>
    <property type="molecule type" value="Genomic_DNA"/>
</dbReference>
<gene>
    <name evidence="2" type="ORF">ACFQ4R_09910</name>
</gene>
<protein>
    <submittedName>
        <fullName evidence="2">Uncharacterized protein</fullName>
    </submittedName>
</protein>
<feature type="compositionally biased region" description="Low complexity" evidence="1">
    <location>
        <begin position="63"/>
        <end position="74"/>
    </location>
</feature>
<evidence type="ECO:0000256" key="1">
    <source>
        <dbReference type="SAM" id="MobiDB-lite"/>
    </source>
</evidence>
<comment type="caution">
    <text evidence="2">The sequence shown here is derived from an EMBL/GenBank/DDBJ whole genome shotgun (WGS) entry which is preliminary data.</text>
</comment>
<proteinExistence type="predicted"/>
<dbReference type="RefSeq" id="WP_125649635.1">
    <property type="nucleotide sequence ID" value="NZ_JBHTOH010000089.1"/>
</dbReference>
<name>A0ABW4BPY4_9LACO</name>
<dbReference type="Proteomes" id="UP001597191">
    <property type="component" value="Unassembled WGS sequence"/>
</dbReference>
<reference evidence="3" key="1">
    <citation type="journal article" date="2019" name="Int. J. Syst. Evol. Microbiol.">
        <title>The Global Catalogue of Microorganisms (GCM) 10K type strain sequencing project: providing services to taxonomists for standard genome sequencing and annotation.</title>
        <authorList>
            <consortium name="The Broad Institute Genomics Platform"/>
            <consortium name="The Broad Institute Genome Sequencing Center for Infectious Disease"/>
            <person name="Wu L."/>
            <person name="Ma J."/>
        </authorList>
    </citation>
    <scope>NUCLEOTIDE SEQUENCE [LARGE SCALE GENOMIC DNA]</scope>
    <source>
        <strain evidence="3">CCM 8937</strain>
    </source>
</reference>
<organism evidence="2 3">
    <name type="scientific">Lapidilactobacillus gannanensis</name>
    <dbReference type="NCBI Taxonomy" id="2486002"/>
    <lineage>
        <taxon>Bacteria</taxon>
        <taxon>Bacillati</taxon>
        <taxon>Bacillota</taxon>
        <taxon>Bacilli</taxon>
        <taxon>Lactobacillales</taxon>
        <taxon>Lactobacillaceae</taxon>
        <taxon>Lapidilactobacillus</taxon>
    </lineage>
</organism>